<dbReference type="PROSITE" id="PS51677">
    <property type="entry name" value="NODB"/>
    <property type="match status" value="1"/>
</dbReference>
<evidence type="ECO:0000256" key="1">
    <source>
        <dbReference type="ARBA" id="ARBA00004613"/>
    </source>
</evidence>
<feature type="domain" description="NodB homology" evidence="3">
    <location>
        <begin position="88"/>
        <end position="332"/>
    </location>
</feature>
<dbReference type="SUPFAM" id="SSF88713">
    <property type="entry name" value="Glycoside hydrolase/deacetylase"/>
    <property type="match status" value="1"/>
</dbReference>
<keyword evidence="5" id="KW-1185">Reference proteome</keyword>
<comment type="caution">
    <text evidence="4">The sequence shown here is derived from an EMBL/GenBank/DDBJ whole genome shotgun (WGS) entry which is preliminary data.</text>
</comment>
<dbReference type="CDD" id="cd10918">
    <property type="entry name" value="CE4_NodB_like_5s_6s"/>
    <property type="match status" value="1"/>
</dbReference>
<dbReference type="PANTHER" id="PTHR34216:SF3">
    <property type="entry name" value="POLY-BETA-1,6-N-ACETYL-D-GLUCOSAMINE N-DEACETYLASE"/>
    <property type="match status" value="1"/>
</dbReference>
<proteinExistence type="predicted"/>
<name>A0A4R3I3Q1_PAULE</name>
<dbReference type="InterPro" id="IPR002509">
    <property type="entry name" value="NODB_dom"/>
</dbReference>
<comment type="subcellular location">
    <subcellularLocation>
        <location evidence="1">Secreted</location>
    </subcellularLocation>
</comment>
<gene>
    <name evidence="4" type="ORF">EDC30_102298</name>
</gene>
<dbReference type="Proteomes" id="UP000295382">
    <property type="component" value="Unassembled WGS sequence"/>
</dbReference>
<sequence>MSARNYSKPAFTALMKAAGNWIAPQAPGEGRICILNYHRVLESRDPLLDEDPDVASFRWQMELLAECFNVLPLKDAIGALETQRLPARAVCITFDDGYRSVHDLAAPILKEFNFPATVFVTSGYVGERNMWNDRIVEAIRRLHDQEIDLRALGLGVYPLRTPMEKKIAAQDLTKIAKYLPAQARLSLISRLEELAGGSESTGLMLTREMIMSLARQGIEIGAHTVTHPILANLDDQSARNEIFESKKQLEAVTGGPVTLFAYPNGKPEVDFDERHVRMVEEAGYVAAFTSSAGAATRKNDRYRIPRSLPWDTGSLMFGVRMLYWLAGRGAQT</sequence>
<dbReference type="PANTHER" id="PTHR34216">
    <property type="match status" value="1"/>
</dbReference>
<dbReference type="EMBL" id="SLZQ01000002">
    <property type="protein sequence ID" value="TCS38559.1"/>
    <property type="molecule type" value="Genomic_DNA"/>
</dbReference>
<dbReference type="AlphaFoldDB" id="A0A4R3I3Q1"/>
<dbReference type="OrthoDB" id="9814639at2"/>
<dbReference type="GO" id="GO:0016810">
    <property type="term" value="F:hydrolase activity, acting on carbon-nitrogen (but not peptide) bonds"/>
    <property type="evidence" value="ECO:0007669"/>
    <property type="project" value="InterPro"/>
</dbReference>
<evidence type="ECO:0000256" key="2">
    <source>
        <dbReference type="ARBA" id="ARBA00022729"/>
    </source>
</evidence>
<dbReference type="Pfam" id="PF01522">
    <property type="entry name" value="Polysacc_deac_1"/>
    <property type="match status" value="1"/>
</dbReference>
<organism evidence="4 5">
    <name type="scientific">Paucimonas lemoignei</name>
    <name type="common">Pseudomonas lemoignei</name>
    <dbReference type="NCBI Taxonomy" id="29443"/>
    <lineage>
        <taxon>Bacteria</taxon>
        <taxon>Pseudomonadati</taxon>
        <taxon>Pseudomonadota</taxon>
        <taxon>Betaproteobacteria</taxon>
        <taxon>Burkholderiales</taxon>
        <taxon>Burkholderiaceae</taxon>
        <taxon>Paucimonas</taxon>
    </lineage>
</organism>
<dbReference type="GO" id="GO:0005576">
    <property type="term" value="C:extracellular region"/>
    <property type="evidence" value="ECO:0007669"/>
    <property type="project" value="UniProtKB-SubCell"/>
</dbReference>
<evidence type="ECO:0000313" key="5">
    <source>
        <dbReference type="Proteomes" id="UP000295382"/>
    </source>
</evidence>
<dbReference type="Gene3D" id="3.20.20.370">
    <property type="entry name" value="Glycoside hydrolase/deacetylase"/>
    <property type="match status" value="1"/>
</dbReference>
<evidence type="ECO:0000259" key="3">
    <source>
        <dbReference type="PROSITE" id="PS51677"/>
    </source>
</evidence>
<dbReference type="GO" id="GO:0005975">
    <property type="term" value="P:carbohydrate metabolic process"/>
    <property type="evidence" value="ECO:0007669"/>
    <property type="project" value="InterPro"/>
</dbReference>
<reference evidence="4 5" key="1">
    <citation type="submission" date="2019-03" db="EMBL/GenBank/DDBJ databases">
        <title>Genomic Encyclopedia of Type Strains, Phase IV (KMG-IV): sequencing the most valuable type-strain genomes for metagenomic binning, comparative biology and taxonomic classification.</title>
        <authorList>
            <person name="Goeker M."/>
        </authorList>
    </citation>
    <scope>NUCLEOTIDE SEQUENCE [LARGE SCALE GENOMIC DNA]</scope>
    <source>
        <strain evidence="4 5">DSM 7445</strain>
    </source>
</reference>
<evidence type="ECO:0000313" key="4">
    <source>
        <dbReference type="EMBL" id="TCS38559.1"/>
    </source>
</evidence>
<dbReference type="InterPro" id="IPR051398">
    <property type="entry name" value="Polysacch_Deacetylase"/>
</dbReference>
<dbReference type="InterPro" id="IPR011330">
    <property type="entry name" value="Glyco_hydro/deAcase_b/a-brl"/>
</dbReference>
<keyword evidence="2" id="KW-0732">Signal</keyword>
<dbReference type="RefSeq" id="WP_132257627.1">
    <property type="nucleotide sequence ID" value="NZ_SLZQ01000002.1"/>
</dbReference>
<protein>
    <submittedName>
        <fullName evidence="4">Polysaccharide deacetylase</fullName>
    </submittedName>
</protein>
<accession>A0A4R3I3Q1</accession>